<comment type="subunit">
    <text evidence="3">UreD, UreF and UreG form a complex that acts as a GTP-hydrolysis-dependent molecular chaperone, activating the urease apoprotein by helping to assemble the nickel containing metallocenter of UreC. The UreE protein probably delivers the nickel.</text>
</comment>
<dbReference type="HAMAP" id="MF_01384">
    <property type="entry name" value="UreD"/>
    <property type="match status" value="1"/>
</dbReference>
<protein>
    <recommendedName>
        <fullName evidence="3">Urease accessory protein UreD</fullName>
    </recommendedName>
</protein>
<evidence type="ECO:0000256" key="4">
    <source>
        <dbReference type="SAM" id="MobiDB-lite"/>
    </source>
</evidence>
<evidence type="ECO:0000256" key="1">
    <source>
        <dbReference type="ARBA" id="ARBA00007177"/>
    </source>
</evidence>
<feature type="region of interest" description="Disordered" evidence="4">
    <location>
        <begin position="23"/>
        <end position="51"/>
    </location>
</feature>
<evidence type="ECO:0000313" key="5">
    <source>
        <dbReference type="EMBL" id="SLN35363.1"/>
    </source>
</evidence>
<name>A0A1Y5SAW6_9RHOB</name>
<accession>A0A1Y5SAW6</accession>
<comment type="similarity">
    <text evidence="1 3">Belongs to the UreD family.</text>
</comment>
<dbReference type="Proteomes" id="UP000193077">
    <property type="component" value="Unassembled WGS sequence"/>
</dbReference>
<dbReference type="PANTHER" id="PTHR33643">
    <property type="entry name" value="UREASE ACCESSORY PROTEIN D"/>
    <property type="match status" value="1"/>
</dbReference>
<reference evidence="5 6" key="1">
    <citation type="submission" date="2017-03" db="EMBL/GenBank/DDBJ databases">
        <authorList>
            <person name="Afonso C.L."/>
            <person name="Miller P.J."/>
            <person name="Scott M.A."/>
            <person name="Spackman E."/>
            <person name="Goraichik I."/>
            <person name="Dimitrov K.M."/>
            <person name="Suarez D.L."/>
            <person name="Swayne D.E."/>
        </authorList>
    </citation>
    <scope>NUCLEOTIDE SEQUENCE [LARGE SCALE GENOMIC DNA]</scope>
    <source>
        <strain evidence="5 6">CECT 7639</strain>
    </source>
</reference>
<comment type="subcellular location">
    <subcellularLocation>
        <location evidence="3">Cytoplasm</location>
    </subcellularLocation>
</comment>
<keyword evidence="3" id="KW-0963">Cytoplasm</keyword>
<evidence type="ECO:0000313" key="6">
    <source>
        <dbReference type="Proteomes" id="UP000193077"/>
    </source>
</evidence>
<keyword evidence="3" id="KW-0996">Nickel insertion</keyword>
<dbReference type="Pfam" id="PF01774">
    <property type="entry name" value="UreD"/>
    <property type="match status" value="1"/>
</dbReference>
<dbReference type="PANTHER" id="PTHR33643:SF1">
    <property type="entry name" value="UREASE ACCESSORY PROTEIN D"/>
    <property type="match status" value="1"/>
</dbReference>
<dbReference type="InterPro" id="IPR002669">
    <property type="entry name" value="UreD"/>
</dbReference>
<dbReference type="GO" id="GO:0005737">
    <property type="term" value="C:cytoplasm"/>
    <property type="evidence" value="ECO:0007669"/>
    <property type="project" value="UniProtKB-SubCell"/>
</dbReference>
<dbReference type="GO" id="GO:0016151">
    <property type="term" value="F:nickel cation binding"/>
    <property type="evidence" value="ECO:0007669"/>
    <property type="project" value="UniProtKB-UniRule"/>
</dbReference>
<comment type="function">
    <text evidence="3">Required for maturation of urease via the functional incorporation of the urease nickel metallocenter.</text>
</comment>
<dbReference type="AlphaFoldDB" id="A0A1Y5SAW6"/>
<keyword evidence="2 3" id="KW-0143">Chaperone</keyword>
<proteinExistence type="inferred from homology"/>
<keyword evidence="6" id="KW-1185">Reference proteome</keyword>
<organism evidence="5 6">
    <name type="scientific">Falsiruegeria litorea R37</name>
    <dbReference type="NCBI Taxonomy" id="1200284"/>
    <lineage>
        <taxon>Bacteria</taxon>
        <taxon>Pseudomonadati</taxon>
        <taxon>Pseudomonadota</taxon>
        <taxon>Alphaproteobacteria</taxon>
        <taxon>Rhodobacterales</taxon>
        <taxon>Roseobacteraceae</taxon>
        <taxon>Falsiruegeria</taxon>
    </lineage>
</organism>
<dbReference type="RefSeq" id="WP_235820290.1">
    <property type="nucleotide sequence ID" value="NZ_FWFO01000001.1"/>
</dbReference>
<sequence>MDPVTVRGTPFAMVLCTRPSKTKGIATRSEDGPITHQADITPHGFSDQPRARGTVHLSTKRTDVGTVLDRFRQTGSLKCLFPGRRGSALDAVVLNTAGGVTGGDQFDFSAQAAPGTTLTLTTQACERAYKAQPGEIGKITNRLRIDAGARINWLPQETILFNGSALHRRLKVDLSKGASLLMVEPVVFGRPAMGEDVTDLHFRDRIEIRREGVPLFIDAMALTGNARDHLAKPFIAGGAGAMALVVLIANNAETHLSPLQTTLPATGGVSLLQEDVLVMRLLAEDSFALRHTLLPLLQRLNGAPLPRCWKI</sequence>
<evidence type="ECO:0000256" key="3">
    <source>
        <dbReference type="HAMAP-Rule" id="MF_01384"/>
    </source>
</evidence>
<dbReference type="EMBL" id="FWFO01000001">
    <property type="protein sequence ID" value="SLN35363.1"/>
    <property type="molecule type" value="Genomic_DNA"/>
</dbReference>
<evidence type="ECO:0000256" key="2">
    <source>
        <dbReference type="ARBA" id="ARBA00023186"/>
    </source>
</evidence>
<gene>
    <name evidence="3 5" type="primary">ureD</name>
    <name evidence="5" type="ORF">TRL7639_01666</name>
</gene>